<keyword evidence="3" id="KW-1185">Reference proteome</keyword>
<evidence type="ECO:0000256" key="1">
    <source>
        <dbReference type="SAM" id="Phobius"/>
    </source>
</evidence>
<accession>A0ABT6R2N1</accession>
<proteinExistence type="predicted"/>
<dbReference type="RefSeq" id="WP_014970294.1">
    <property type="nucleotide sequence ID" value="NZ_JASBQV010000012.1"/>
</dbReference>
<name>A0ABT6R2N1_9BACL</name>
<gene>
    <name evidence="2" type="ORF">QK289_09305</name>
</gene>
<evidence type="ECO:0000313" key="3">
    <source>
        <dbReference type="Proteomes" id="UP001243286"/>
    </source>
</evidence>
<sequence>MSDLGLFLIIIISLAIWITVSKETTKASGDISRPKLLTLLTAGSISTIILVITLVQS</sequence>
<reference evidence="2 3" key="1">
    <citation type="submission" date="2023-04" db="EMBL/GenBank/DDBJ databases">
        <title>Antarctic isolates genomes.</title>
        <authorList>
            <person name="Dimov S.G."/>
        </authorList>
    </citation>
    <scope>NUCLEOTIDE SEQUENCE [LARGE SCALE GENOMIC DNA]</scope>
    <source>
        <strain evidence="2 3">AL19</strain>
    </source>
</reference>
<feature type="transmembrane region" description="Helical" evidence="1">
    <location>
        <begin position="37"/>
        <end position="55"/>
    </location>
</feature>
<organism evidence="2 3">
    <name type="scientific">Exiguobacterium antarcticum</name>
    <dbReference type="NCBI Taxonomy" id="132920"/>
    <lineage>
        <taxon>Bacteria</taxon>
        <taxon>Bacillati</taxon>
        <taxon>Bacillota</taxon>
        <taxon>Bacilli</taxon>
        <taxon>Bacillales</taxon>
        <taxon>Bacillales Family XII. Incertae Sedis</taxon>
        <taxon>Exiguobacterium</taxon>
    </lineage>
</organism>
<evidence type="ECO:0000313" key="2">
    <source>
        <dbReference type="EMBL" id="MDI3235202.1"/>
    </source>
</evidence>
<dbReference type="EMBL" id="JASBQV010000012">
    <property type="protein sequence ID" value="MDI3235202.1"/>
    <property type="molecule type" value="Genomic_DNA"/>
</dbReference>
<keyword evidence="1" id="KW-0812">Transmembrane</keyword>
<comment type="caution">
    <text evidence="2">The sequence shown here is derived from an EMBL/GenBank/DDBJ whole genome shotgun (WGS) entry which is preliminary data.</text>
</comment>
<keyword evidence="1" id="KW-0472">Membrane</keyword>
<dbReference type="Proteomes" id="UP001243286">
    <property type="component" value="Unassembled WGS sequence"/>
</dbReference>
<protein>
    <submittedName>
        <fullName evidence="2">Uncharacterized protein</fullName>
    </submittedName>
</protein>
<keyword evidence="1" id="KW-1133">Transmembrane helix</keyword>